<evidence type="ECO:0000313" key="4">
    <source>
        <dbReference type="Proteomes" id="UP000199228"/>
    </source>
</evidence>
<dbReference type="EMBL" id="FMXR01000027">
    <property type="protein sequence ID" value="SDB35784.1"/>
    <property type="molecule type" value="Genomic_DNA"/>
</dbReference>
<dbReference type="InterPro" id="IPR055431">
    <property type="entry name" value="RsgI_M"/>
</dbReference>
<dbReference type="RefSeq" id="WP_090174809.1">
    <property type="nucleotide sequence ID" value="NZ_FMXR01000027.1"/>
</dbReference>
<evidence type="ECO:0000313" key="3">
    <source>
        <dbReference type="EMBL" id="SDB35784.1"/>
    </source>
</evidence>
<dbReference type="Pfam" id="PF23750">
    <property type="entry name" value="RsgI_M"/>
    <property type="match status" value="1"/>
</dbReference>
<organism evidence="3 4">
    <name type="scientific">Eubacterium oxidoreducens</name>
    <dbReference type="NCBI Taxonomy" id="1732"/>
    <lineage>
        <taxon>Bacteria</taxon>
        <taxon>Bacillati</taxon>
        <taxon>Bacillota</taxon>
        <taxon>Clostridia</taxon>
        <taxon>Eubacteriales</taxon>
        <taxon>Eubacteriaceae</taxon>
        <taxon>Eubacterium</taxon>
    </lineage>
</organism>
<dbReference type="Proteomes" id="UP000199228">
    <property type="component" value="Unassembled WGS sequence"/>
</dbReference>
<feature type="compositionally biased region" description="Basic and acidic residues" evidence="1">
    <location>
        <begin position="261"/>
        <end position="271"/>
    </location>
</feature>
<dbReference type="OrthoDB" id="1984700at2"/>
<feature type="region of interest" description="Disordered" evidence="1">
    <location>
        <begin position="261"/>
        <end position="376"/>
    </location>
</feature>
<evidence type="ECO:0000256" key="1">
    <source>
        <dbReference type="SAM" id="MobiDB-lite"/>
    </source>
</evidence>
<reference evidence="3 4" key="1">
    <citation type="submission" date="2016-10" db="EMBL/GenBank/DDBJ databases">
        <authorList>
            <person name="de Groot N.N."/>
        </authorList>
    </citation>
    <scope>NUCLEOTIDE SEQUENCE [LARGE SCALE GENOMIC DNA]</scope>
    <source>
        <strain evidence="3 4">DSM 3217</strain>
    </source>
</reference>
<protein>
    <recommendedName>
        <fullName evidence="2">Anti-sigma factor RsgI-like middle domain-containing protein</fullName>
    </recommendedName>
</protein>
<feature type="compositionally biased region" description="Basic and acidic residues" evidence="1">
    <location>
        <begin position="337"/>
        <end position="346"/>
    </location>
</feature>
<feature type="compositionally biased region" description="Polar residues" evidence="1">
    <location>
        <begin position="470"/>
        <end position="486"/>
    </location>
</feature>
<dbReference type="AlphaFoldDB" id="A0A1G6CSG7"/>
<feature type="compositionally biased region" description="Low complexity" evidence="1">
    <location>
        <begin position="298"/>
        <end position="316"/>
    </location>
</feature>
<feature type="compositionally biased region" description="Polar residues" evidence="1">
    <location>
        <begin position="347"/>
        <end position="367"/>
    </location>
</feature>
<feature type="domain" description="Anti-sigma factor RsgI-like middle" evidence="2">
    <location>
        <begin position="82"/>
        <end position="217"/>
    </location>
</feature>
<sequence>MSKVIKDNLMTAFEELTPDCFDEIIARIDADETIDDEALVQDIPPAKASRRVLRYTLVPAAAAAICAISFGLNATADDSIGTLYIDVNPSISISYDKEGLVNDILAENEDGADLLEDIDVRQYKDMELSDSVNMVLTQLDQDGYFEDSTADLIISNCLKETSEDNAIDESINETITSYAQDNSLDATWVSQSFEDDDALTSTAMEEQVSVGKYYFLQHITENTGIDVTGLKDESVKNIYAYLYDAQIDLTTDDSITLMHVAPDDNESKETQDVDDSASTFDDSTNSDHELKEPNTQNSSDSSSTDTTTEDSTQSDSLDSDHEETDSIANPPATSDSSDNKKSDHTNHPNTPSESGNATTSDQPTKPDSNSKHKTNTPIAITNTVVKANGNISIRFSESAYYSKYYKAIVQDDDGNVVETSLVKKTKHRLVLNATDLEDDTTYTILIYGVKSNSQTKAKCLSTTFTLELSTPDASTTQASSPPTDSGSIEEETTSKENDNSELP</sequence>
<accession>A0A1G6CSG7</accession>
<evidence type="ECO:0000259" key="2">
    <source>
        <dbReference type="Pfam" id="PF23750"/>
    </source>
</evidence>
<keyword evidence="4" id="KW-1185">Reference proteome</keyword>
<feature type="compositionally biased region" description="Basic and acidic residues" evidence="1">
    <location>
        <begin position="492"/>
        <end position="503"/>
    </location>
</feature>
<feature type="region of interest" description="Disordered" evidence="1">
    <location>
        <begin position="470"/>
        <end position="503"/>
    </location>
</feature>
<dbReference type="STRING" id="1732.SAMN02910417_02635"/>
<proteinExistence type="predicted"/>
<name>A0A1G6CSG7_EUBOX</name>
<gene>
    <name evidence="3" type="ORF">SAMN02910417_02635</name>
</gene>